<evidence type="ECO:0000313" key="10">
    <source>
        <dbReference type="EMBL" id="BDQ35478.1"/>
    </source>
</evidence>
<keyword evidence="5 8" id="KW-0560">Oxidoreductase</keyword>
<dbReference type="EMBL" id="AP026708">
    <property type="protein sequence ID" value="BDQ35478.1"/>
    <property type="molecule type" value="Genomic_DNA"/>
</dbReference>
<keyword evidence="6 8" id="KW-0520">NAD</keyword>
<dbReference type="Proteomes" id="UP001061361">
    <property type="component" value="Chromosome"/>
</dbReference>
<evidence type="ECO:0000313" key="11">
    <source>
        <dbReference type="Proteomes" id="UP001061361"/>
    </source>
</evidence>
<organism evidence="10 11">
    <name type="scientific">Pseudodesulfovibrio portus</name>
    <dbReference type="NCBI Taxonomy" id="231439"/>
    <lineage>
        <taxon>Bacteria</taxon>
        <taxon>Pseudomonadati</taxon>
        <taxon>Thermodesulfobacteriota</taxon>
        <taxon>Desulfovibrionia</taxon>
        <taxon>Desulfovibrionales</taxon>
        <taxon>Desulfovibrionaceae</taxon>
    </lineage>
</organism>
<gene>
    <name evidence="10" type="primary">ugd_2</name>
    <name evidence="10" type="ORF">JCM14722_30200</name>
</gene>
<dbReference type="InterPro" id="IPR028357">
    <property type="entry name" value="UDPglc_DH_bac"/>
</dbReference>
<dbReference type="PIRSF" id="PIRSF000124">
    <property type="entry name" value="UDPglc_GDPman_dh"/>
    <property type="match status" value="1"/>
</dbReference>
<evidence type="ECO:0000256" key="6">
    <source>
        <dbReference type="ARBA" id="ARBA00023027"/>
    </source>
</evidence>
<dbReference type="SUPFAM" id="SSF52413">
    <property type="entry name" value="UDP-glucose/GDP-mannose dehydrogenase C-terminal domain"/>
    <property type="match status" value="1"/>
</dbReference>
<comment type="pathway">
    <text evidence="1">Nucleotide-sugar biosynthesis; UDP-alpha-D-glucuronate biosynthesis; UDP-alpha-D-glucuronate from UDP-alpha-D-glucose: step 1/1.</text>
</comment>
<dbReference type="SUPFAM" id="SSF51735">
    <property type="entry name" value="NAD(P)-binding Rossmann-fold domains"/>
    <property type="match status" value="1"/>
</dbReference>
<comment type="catalytic activity">
    <reaction evidence="7 8">
        <text>UDP-alpha-D-glucose + 2 NAD(+) + H2O = UDP-alpha-D-glucuronate + 2 NADH + 3 H(+)</text>
        <dbReference type="Rhea" id="RHEA:23596"/>
        <dbReference type="ChEBI" id="CHEBI:15377"/>
        <dbReference type="ChEBI" id="CHEBI:15378"/>
        <dbReference type="ChEBI" id="CHEBI:57540"/>
        <dbReference type="ChEBI" id="CHEBI:57945"/>
        <dbReference type="ChEBI" id="CHEBI:58052"/>
        <dbReference type="ChEBI" id="CHEBI:58885"/>
        <dbReference type="EC" id="1.1.1.22"/>
    </reaction>
</comment>
<name>A0ABM8AVF6_9BACT</name>
<evidence type="ECO:0000256" key="2">
    <source>
        <dbReference type="ARBA" id="ARBA00006601"/>
    </source>
</evidence>
<dbReference type="InterPro" id="IPR001732">
    <property type="entry name" value="UDP-Glc/GDP-Man_DH_N"/>
</dbReference>
<reference evidence="10" key="1">
    <citation type="submission" date="2022-08" db="EMBL/GenBank/DDBJ databases">
        <title>Genome Sequence of the sulphate-reducing bacterium, Pseudodesulfovibrio portus JCM14722.</title>
        <authorList>
            <person name="Kondo R."/>
            <person name="Kataoka T."/>
        </authorList>
    </citation>
    <scope>NUCLEOTIDE SEQUENCE</scope>
    <source>
        <strain evidence="10">JCM 14722</strain>
    </source>
</reference>
<accession>A0ABM8AVF6</accession>
<dbReference type="Gene3D" id="1.20.5.100">
    <property type="entry name" value="Cytochrome c1, transmembrane anchor, C-terminal"/>
    <property type="match status" value="1"/>
</dbReference>
<evidence type="ECO:0000256" key="4">
    <source>
        <dbReference type="ARBA" id="ARBA00015132"/>
    </source>
</evidence>
<dbReference type="PANTHER" id="PTHR43750:SF3">
    <property type="entry name" value="UDP-GLUCOSE 6-DEHYDROGENASE TUAD"/>
    <property type="match status" value="1"/>
</dbReference>
<proteinExistence type="inferred from homology"/>
<comment type="similarity">
    <text evidence="2 8">Belongs to the UDP-glucose/GDP-mannose dehydrogenase family.</text>
</comment>
<evidence type="ECO:0000256" key="7">
    <source>
        <dbReference type="ARBA" id="ARBA00047473"/>
    </source>
</evidence>
<dbReference type="Gene3D" id="3.40.50.720">
    <property type="entry name" value="NAD(P)-binding Rossmann-like Domain"/>
    <property type="match status" value="2"/>
</dbReference>
<dbReference type="InterPro" id="IPR014027">
    <property type="entry name" value="UDP-Glc/GDP-Man_DH_C"/>
</dbReference>
<evidence type="ECO:0000256" key="5">
    <source>
        <dbReference type="ARBA" id="ARBA00023002"/>
    </source>
</evidence>
<dbReference type="InterPro" id="IPR014026">
    <property type="entry name" value="UDP-Glc/GDP-Man_DH_dimer"/>
</dbReference>
<dbReference type="InterPro" id="IPR036220">
    <property type="entry name" value="UDP-Glc/GDP-Man_DH_C_sf"/>
</dbReference>
<evidence type="ECO:0000256" key="1">
    <source>
        <dbReference type="ARBA" id="ARBA00004701"/>
    </source>
</evidence>
<dbReference type="SUPFAM" id="SSF48179">
    <property type="entry name" value="6-phosphogluconate dehydrogenase C-terminal domain-like"/>
    <property type="match status" value="1"/>
</dbReference>
<dbReference type="Pfam" id="PF00984">
    <property type="entry name" value="UDPG_MGDP_dh"/>
    <property type="match status" value="1"/>
</dbReference>
<dbReference type="Pfam" id="PF03720">
    <property type="entry name" value="UDPG_MGDP_dh_C"/>
    <property type="match status" value="1"/>
</dbReference>
<dbReference type="EC" id="1.1.1.22" evidence="3 8"/>
<dbReference type="SMART" id="SM00984">
    <property type="entry name" value="UDPG_MGDP_dh_C"/>
    <property type="match status" value="1"/>
</dbReference>
<evidence type="ECO:0000256" key="3">
    <source>
        <dbReference type="ARBA" id="ARBA00012954"/>
    </source>
</evidence>
<dbReference type="InterPro" id="IPR017476">
    <property type="entry name" value="UDP-Glc/GDP-Man"/>
</dbReference>
<keyword evidence="11" id="KW-1185">Reference proteome</keyword>
<dbReference type="RefSeq" id="WP_264982371.1">
    <property type="nucleotide sequence ID" value="NZ_AP026708.1"/>
</dbReference>
<dbReference type="InterPro" id="IPR008927">
    <property type="entry name" value="6-PGluconate_DH-like_C_sf"/>
</dbReference>
<evidence type="ECO:0000259" key="9">
    <source>
        <dbReference type="SMART" id="SM00984"/>
    </source>
</evidence>
<dbReference type="NCBIfam" id="TIGR03026">
    <property type="entry name" value="NDP-sugDHase"/>
    <property type="match status" value="1"/>
</dbReference>
<dbReference type="Pfam" id="PF03721">
    <property type="entry name" value="UDPG_MGDP_dh_N"/>
    <property type="match status" value="1"/>
</dbReference>
<sequence>MNVCIVGTGYVGLVSAACFAEMGNTIYCVDVNPKVVETLKSGKVHIFEPSLEDLVKRNTQQSRLHFTTDLGEGLDACEVVFITVGTPCGANGSCDLRYVDAVAREVGQKMTASKIVVDKSTVPVGTADRVRGIISEELAKRGEDIPFDVVSNPEFLKEGDAVNDFMKPDRVIVGTEDNNSAKVIGTLYAPFARSREKLIVMGVRSAEMTKYAANCMLATKISFINEVASICERVGANVTEVRAGIGSDSRIGYSFIYPGVGYGGSCFPKDVKALIGTAAENGYEAKLIKSVDEVNNAQKHILANKILEYYEPQGGVKGKTLALWGIAFKANTDDIREASAIEIIKDLTAQGMSVRAFDPVANDRARDEVGHIEGLEIMDDQNSVLEGADALAVVTDWNQFRNPDFEAIKSALNAPLIFDGRNLYQPERMGQAGFAYFSIGRQDVQPQ</sequence>
<feature type="domain" description="UDP-glucose/GDP-mannose dehydrogenase C-terminal" evidence="9">
    <location>
        <begin position="322"/>
        <end position="426"/>
    </location>
</feature>
<protein>
    <recommendedName>
        <fullName evidence="4 8">UDP-glucose 6-dehydrogenase</fullName>
        <ecNumber evidence="3 8">1.1.1.22</ecNumber>
    </recommendedName>
</protein>
<evidence type="ECO:0000256" key="8">
    <source>
        <dbReference type="PIRNR" id="PIRNR000124"/>
    </source>
</evidence>
<dbReference type="InterPro" id="IPR036291">
    <property type="entry name" value="NAD(P)-bd_dom_sf"/>
</dbReference>
<dbReference type="PANTHER" id="PTHR43750">
    <property type="entry name" value="UDP-GLUCOSE 6-DEHYDROGENASE TUAD"/>
    <property type="match status" value="1"/>
</dbReference>
<dbReference type="PIRSF" id="PIRSF500134">
    <property type="entry name" value="UDPglc_DH_bac"/>
    <property type="match status" value="1"/>
</dbReference>